<organism evidence="2 3">
    <name type="scientific">Actinophytocola xinjiangensis</name>
    <dbReference type="NCBI Taxonomy" id="485602"/>
    <lineage>
        <taxon>Bacteria</taxon>
        <taxon>Bacillati</taxon>
        <taxon>Actinomycetota</taxon>
        <taxon>Actinomycetes</taxon>
        <taxon>Pseudonocardiales</taxon>
        <taxon>Pseudonocardiaceae</taxon>
    </lineage>
</organism>
<feature type="transmembrane region" description="Helical" evidence="1">
    <location>
        <begin position="58"/>
        <end position="78"/>
    </location>
</feature>
<dbReference type="Pfam" id="PF08592">
    <property type="entry name" value="Anthrone_oxy"/>
    <property type="match status" value="1"/>
</dbReference>
<evidence type="ECO:0000313" key="3">
    <source>
        <dbReference type="Proteomes" id="UP000185696"/>
    </source>
</evidence>
<keyword evidence="1" id="KW-0472">Membrane</keyword>
<comment type="caution">
    <text evidence="2">The sequence shown here is derived from an EMBL/GenBank/DDBJ whole genome shotgun (WGS) entry which is preliminary data.</text>
</comment>
<dbReference type="EMBL" id="MSIF01000008">
    <property type="protein sequence ID" value="OLF09738.1"/>
    <property type="molecule type" value="Genomic_DNA"/>
</dbReference>
<feature type="transmembrane region" description="Helical" evidence="1">
    <location>
        <begin position="6"/>
        <end position="26"/>
    </location>
</feature>
<accession>A0A7Z0WLZ4</accession>
<feature type="transmembrane region" description="Helical" evidence="1">
    <location>
        <begin position="84"/>
        <end position="105"/>
    </location>
</feature>
<dbReference type="AlphaFoldDB" id="A0A7Z0WLZ4"/>
<keyword evidence="1" id="KW-1133">Transmembrane helix</keyword>
<proteinExistence type="predicted"/>
<dbReference type="RefSeq" id="WP_075134129.1">
    <property type="nucleotide sequence ID" value="NZ_MSIF01000008.1"/>
</dbReference>
<keyword evidence="3" id="KW-1185">Reference proteome</keyword>
<dbReference type="Proteomes" id="UP000185696">
    <property type="component" value="Unassembled WGS sequence"/>
</dbReference>
<dbReference type="OrthoDB" id="428263at2"/>
<dbReference type="InterPro" id="IPR013901">
    <property type="entry name" value="Anthrone_oxy"/>
</dbReference>
<evidence type="ECO:0008006" key="4">
    <source>
        <dbReference type="Google" id="ProtNLM"/>
    </source>
</evidence>
<feature type="transmembrane region" description="Helical" evidence="1">
    <location>
        <begin position="140"/>
        <end position="159"/>
    </location>
</feature>
<sequence length="160" mass="17480">MDTVRLIALALATISSGLIAGLFYGYHVAMVTSLRAVDDRTYVTVNQKINIHILNGGFFLPYLGSALFSALAAVLLLGGDRGSVLLPTILAFVLNVAAILVTGGGNMPLNRELDKSHLDQATRTRERFEKPWNKFNAMRSWLHSLGFICMCWALVAWGAL</sequence>
<name>A0A7Z0WLZ4_9PSEU</name>
<protein>
    <recommendedName>
        <fullName evidence="4">DUF1772 domain-containing protein</fullName>
    </recommendedName>
</protein>
<evidence type="ECO:0000313" key="2">
    <source>
        <dbReference type="EMBL" id="OLF09738.1"/>
    </source>
</evidence>
<reference evidence="2 3" key="1">
    <citation type="submission" date="2016-12" db="EMBL/GenBank/DDBJ databases">
        <title>The draft genome sequence of Actinophytocola xinjiangensis.</title>
        <authorList>
            <person name="Wang W."/>
            <person name="Yuan L."/>
        </authorList>
    </citation>
    <scope>NUCLEOTIDE SEQUENCE [LARGE SCALE GENOMIC DNA]</scope>
    <source>
        <strain evidence="2 3">CGMCC 4.4663</strain>
    </source>
</reference>
<keyword evidence="1" id="KW-0812">Transmembrane</keyword>
<gene>
    <name evidence="2" type="ORF">BLA60_18325</name>
</gene>
<evidence type="ECO:0000256" key="1">
    <source>
        <dbReference type="SAM" id="Phobius"/>
    </source>
</evidence>